<keyword evidence="3" id="KW-1185">Reference proteome</keyword>
<keyword evidence="1" id="KW-0812">Transmembrane</keyword>
<dbReference type="EMBL" id="MU129205">
    <property type="protein sequence ID" value="KAF9504653.1"/>
    <property type="molecule type" value="Genomic_DNA"/>
</dbReference>
<gene>
    <name evidence="2" type="ORF">BS47DRAFT_631732</name>
</gene>
<reference evidence="2" key="1">
    <citation type="journal article" date="2020" name="Nat. Commun.">
        <title>Large-scale genome sequencing of mycorrhizal fungi provides insights into the early evolution of symbiotic traits.</title>
        <authorList>
            <person name="Miyauchi S."/>
            <person name="Kiss E."/>
            <person name="Kuo A."/>
            <person name="Drula E."/>
            <person name="Kohler A."/>
            <person name="Sanchez-Garcia M."/>
            <person name="Morin E."/>
            <person name="Andreopoulos B."/>
            <person name="Barry K.W."/>
            <person name="Bonito G."/>
            <person name="Buee M."/>
            <person name="Carver A."/>
            <person name="Chen C."/>
            <person name="Cichocki N."/>
            <person name="Clum A."/>
            <person name="Culley D."/>
            <person name="Crous P.W."/>
            <person name="Fauchery L."/>
            <person name="Girlanda M."/>
            <person name="Hayes R.D."/>
            <person name="Keri Z."/>
            <person name="LaButti K."/>
            <person name="Lipzen A."/>
            <person name="Lombard V."/>
            <person name="Magnuson J."/>
            <person name="Maillard F."/>
            <person name="Murat C."/>
            <person name="Nolan M."/>
            <person name="Ohm R.A."/>
            <person name="Pangilinan J."/>
            <person name="Pereira M.F."/>
            <person name="Perotto S."/>
            <person name="Peter M."/>
            <person name="Pfister S."/>
            <person name="Riley R."/>
            <person name="Sitrit Y."/>
            <person name="Stielow J.B."/>
            <person name="Szollosi G."/>
            <person name="Zifcakova L."/>
            <person name="Stursova M."/>
            <person name="Spatafora J.W."/>
            <person name="Tedersoo L."/>
            <person name="Vaario L.M."/>
            <person name="Yamada A."/>
            <person name="Yan M."/>
            <person name="Wang P."/>
            <person name="Xu J."/>
            <person name="Bruns T."/>
            <person name="Baldrian P."/>
            <person name="Vilgalys R."/>
            <person name="Dunand C."/>
            <person name="Henrissat B."/>
            <person name="Grigoriev I.V."/>
            <person name="Hibbett D."/>
            <person name="Nagy L.G."/>
            <person name="Martin F.M."/>
        </authorList>
    </citation>
    <scope>NUCLEOTIDE SEQUENCE</scope>
    <source>
        <strain evidence="2">UP504</strain>
    </source>
</reference>
<accession>A0A9P6DN11</accession>
<keyword evidence="1" id="KW-1133">Transmembrane helix</keyword>
<organism evidence="2 3">
    <name type="scientific">Hydnum rufescens UP504</name>
    <dbReference type="NCBI Taxonomy" id="1448309"/>
    <lineage>
        <taxon>Eukaryota</taxon>
        <taxon>Fungi</taxon>
        <taxon>Dikarya</taxon>
        <taxon>Basidiomycota</taxon>
        <taxon>Agaricomycotina</taxon>
        <taxon>Agaricomycetes</taxon>
        <taxon>Cantharellales</taxon>
        <taxon>Hydnaceae</taxon>
        <taxon>Hydnum</taxon>
    </lineage>
</organism>
<evidence type="ECO:0000256" key="1">
    <source>
        <dbReference type="SAM" id="Phobius"/>
    </source>
</evidence>
<name>A0A9P6DN11_9AGAM</name>
<comment type="caution">
    <text evidence="2">The sequence shown here is derived from an EMBL/GenBank/DDBJ whole genome shotgun (WGS) entry which is preliminary data.</text>
</comment>
<feature type="transmembrane region" description="Helical" evidence="1">
    <location>
        <begin position="68"/>
        <end position="98"/>
    </location>
</feature>
<dbReference type="Proteomes" id="UP000886523">
    <property type="component" value="Unassembled WGS sequence"/>
</dbReference>
<proteinExistence type="predicted"/>
<feature type="transmembrane region" description="Helical" evidence="1">
    <location>
        <begin position="143"/>
        <end position="161"/>
    </location>
</feature>
<keyword evidence="1" id="KW-0472">Membrane</keyword>
<evidence type="ECO:0000313" key="3">
    <source>
        <dbReference type="Proteomes" id="UP000886523"/>
    </source>
</evidence>
<dbReference type="OrthoDB" id="419616at2759"/>
<dbReference type="SUPFAM" id="SSF103473">
    <property type="entry name" value="MFS general substrate transporter"/>
    <property type="match status" value="1"/>
</dbReference>
<sequence length="175" mass="18904">MSTFVMMILFPWLHRRFGTSMIYRCAIGLDLLFVMLYPVVHALAVSTPVHLPHDQGEIPLNNGMWSDVAFPVLLGIGIMLIIKGFNVLALGASMILVTASAPSPRSLGAVNSLAQMTAGLARSIGSPLYTNIFAISIGGGGHGLIWIFMSAMTLLSLLASFRAREGHQEWRHSIG</sequence>
<evidence type="ECO:0000313" key="2">
    <source>
        <dbReference type="EMBL" id="KAF9504653.1"/>
    </source>
</evidence>
<dbReference type="InterPro" id="IPR036259">
    <property type="entry name" value="MFS_trans_sf"/>
</dbReference>
<dbReference type="AlphaFoldDB" id="A0A9P6DN11"/>
<protein>
    <recommendedName>
        <fullName evidence="4">MFS transporter</fullName>
    </recommendedName>
</protein>
<evidence type="ECO:0008006" key="4">
    <source>
        <dbReference type="Google" id="ProtNLM"/>
    </source>
</evidence>